<dbReference type="EMBL" id="KL142367">
    <property type="protein sequence ID" value="KDR85922.1"/>
    <property type="molecule type" value="Genomic_DNA"/>
</dbReference>
<keyword evidence="3" id="KW-1133">Transmembrane helix</keyword>
<organism evidence="6 7">
    <name type="scientific">Galerina marginata (strain CBS 339.88)</name>
    <dbReference type="NCBI Taxonomy" id="685588"/>
    <lineage>
        <taxon>Eukaryota</taxon>
        <taxon>Fungi</taxon>
        <taxon>Dikarya</taxon>
        <taxon>Basidiomycota</taxon>
        <taxon>Agaricomycotina</taxon>
        <taxon>Agaricomycetes</taxon>
        <taxon>Agaricomycetidae</taxon>
        <taxon>Agaricales</taxon>
        <taxon>Agaricineae</taxon>
        <taxon>Strophariaceae</taxon>
        <taxon>Galerina</taxon>
    </lineage>
</organism>
<reference evidence="7" key="1">
    <citation type="journal article" date="2014" name="Proc. Natl. Acad. Sci. U.S.A.">
        <title>Extensive sampling of basidiomycete genomes demonstrates inadequacy of the white-rot/brown-rot paradigm for wood decay fungi.</title>
        <authorList>
            <person name="Riley R."/>
            <person name="Salamov A.A."/>
            <person name="Brown D.W."/>
            <person name="Nagy L.G."/>
            <person name="Floudas D."/>
            <person name="Held B.W."/>
            <person name="Levasseur A."/>
            <person name="Lombard V."/>
            <person name="Morin E."/>
            <person name="Otillar R."/>
            <person name="Lindquist E.A."/>
            <person name="Sun H."/>
            <person name="LaButti K.M."/>
            <person name="Schmutz J."/>
            <person name="Jabbour D."/>
            <person name="Luo H."/>
            <person name="Baker S.E."/>
            <person name="Pisabarro A.G."/>
            <person name="Walton J.D."/>
            <person name="Blanchette R.A."/>
            <person name="Henrissat B."/>
            <person name="Martin F."/>
            <person name="Cullen D."/>
            <person name="Hibbett D.S."/>
            <person name="Grigoriev I.V."/>
        </authorList>
    </citation>
    <scope>NUCLEOTIDE SEQUENCE [LARGE SCALE GENOMIC DNA]</scope>
    <source>
        <strain evidence="7">CBS 339.88</strain>
    </source>
</reference>
<feature type="signal peptide" evidence="4">
    <location>
        <begin position="1"/>
        <end position="17"/>
    </location>
</feature>
<evidence type="ECO:0000256" key="2">
    <source>
        <dbReference type="SAM" id="MobiDB-lite"/>
    </source>
</evidence>
<feature type="transmembrane region" description="Helical" evidence="3">
    <location>
        <begin position="194"/>
        <end position="212"/>
    </location>
</feature>
<dbReference type="PANTHER" id="PTHR35185:SF1">
    <property type="entry name" value="UPF0619 GPI-ANCHORED MEMBRANE PROTEIN C1322.10"/>
    <property type="match status" value="1"/>
</dbReference>
<evidence type="ECO:0000256" key="4">
    <source>
        <dbReference type="SAM" id="SignalP"/>
    </source>
</evidence>
<dbReference type="Proteomes" id="UP000027222">
    <property type="component" value="Unassembled WGS sequence"/>
</dbReference>
<dbReference type="InterPro" id="IPR052479">
    <property type="entry name" value="GPI-anchor_Adhesion_Reg"/>
</dbReference>
<dbReference type="OrthoDB" id="5420143at2759"/>
<protein>
    <recommendedName>
        <fullName evidence="5">Yeast cell wall synthesis Kre9/Knh1-like N-terminal domain-containing protein</fullName>
    </recommendedName>
</protein>
<dbReference type="Pfam" id="PF10342">
    <property type="entry name" value="Kre9_KNH"/>
    <property type="match status" value="1"/>
</dbReference>
<dbReference type="HOGENOM" id="CLU_107694_0_0_1"/>
<name>A0A067TUA8_GALM3</name>
<dbReference type="AlphaFoldDB" id="A0A067TUA8"/>
<evidence type="ECO:0000313" key="7">
    <source>
        <dbReference type="Proteomes" id="UP000027222"/>
    </source>
</evidence>
<evidence type="ECO:0000256" key="1">
    <source>
        <dbReference type="ARBA" id="ARBA00022729"/>
    </source>
</evidence>
<feature type="region of interest" description="Disordered" evidence="2">
    <location>
        <begin position="115"/>
        <end position="179"/>
    </location>
</feature>
<gene>
    <name evidence="6" type="ORF">GALMADRAFT_132548</name>
</gene>
<evidence type="ECO:0000259" key="5">
    <source>
        <dbReference type="Pfam" id="PF10342"/>
    </source>
</evidence>
<proteinExistence type="predicted"/>
<feature type="domain" description="Yeast cell wall synthesis Kre9/Knh1-like N-terminal" evidence="5">
    <location>
        <begin position="27"/>
        <end position="107"/>
    </location>
</feature>
<evidence type="ECO:0000256" key="3">
    <source>
        <dbReference type="SAM" id="Phobius"/>
    </source>
</evidence>
<keyword evidence="7" id="KW-1185">Reference proteome</keyword>
<dbReference type="InterPro" id="IPR018466">
    <property type="entry name" value="Kre9/Knh1-like_N"/>
</dbReference>
<keyword evidence="3" id="KW-0812">Transmembrane</keyword>
<feature type="compositionally biased region" description="Polar residues" evidence="2">
    <location>
        <begin position="157"/>
        <end position="179"/>
    </location>
</feature>
<sequence>MFCKLSLLALVAPLVSALTLDVPQNPTSGGSITIKWNSAPNDPDSWSFELVNTVFHNSFAIANNVNPTAGQLTLTLPVVPVGDGYTLEAVNVGNIDDIFATSAGFSIGANSASVSSAPSTSGSASKSSSSSASSTPSASSTSNSVITPPASSSTPTVSNIVSPSTSASDTGTGPATTPSNFSGALASRLGSGPVGGLAVVLLSAAAGAVMIVL</sequence>
<keyword evidence="1 4" id="KW-0732">Signal</keyword>
<evidence type="ECO:0000313" key="6">
    <source>
        <dbReference type="EMBL" id="KDR85922.1"/>
    </source>
</evidence>
<keyword evidence="3" id="KW-0472">Membrane</keyword>
<dbReference type="PANTHER" id="PTHR35185">
    <property type="entry name" value="SERINE/THREONINE-RICH PROTEIN ADG2-RELATED"/>
    <property type="match status" value="1"/>
</dbReference>
<accession>A0A067TUA8</accession>
<feature type="chain" id="PRO_5001649541" description="Yeast cell wall synthesis Kre9/Knh1-like N-terminal domain-containing protein" evidence="4">
    <location>
        <begin position="18"/>
        <end position="213"/>
    </location>
</feature>
<feature type="compositionally biased region" description="Low complexity" evidence="2">
    <location>
        <begin position="115"/>
        <end position="156"/>
    </location>
</feature>